<dbReference type="KEGG" id="nar:Saro_0350"/>
<evidence type="ECO:0000313" key="2">
    <source>
        <dbReference type="EMBL" id="ABD24798.1"/>
    </source>
</evidence>
<dbReference type="eggNOG" id="COG4268">
    <property type="taxonomic scope" value="Bacteria"/>
</dbReference>
<keyword evidence="3" id="KW-1185">Reference proteome</keyword>
<feature type="domain" description="ScoMcrA-like N-terminal head" evidence="1">
    <location>
        <begin position="59"/>
        <end position="136"/>
    </location>
</feature>
<dbReference type="REBASE" id="11978">
    <property type="entry name" value="NarDMcrCP"/>
</dbReference>
<organism evidence="2 3">
    <name type="scientific">Novosphingobium aromaticivorans (strain ATCC 700278 / DSM 12444 / CCUG 56034 / CIP 105152 / NBRC 16084 / F199)</name>
    <dbReference type="NCBI Taxonomy" id="279238"/>
    <lineage>
        <taxon>Bacteria</taxon>
        <taxon>Pseudomonadati</taxon>
        <taxon>Pseudomonadota</taxon>
        <taxon>Alphaproteobacteria</taxon>
        <taxon>Sphingomonadales</taxon>
        <taxon>Sphingomonadaceae</taxon>
        <taxon>Novosphingobium</taxon>
    </lineage>
</organism>
<proteinExistence type="predicted"/>
<accession>Q2GBH5</accession>
<evidence type="ECO:0000313" key="3">
    <source>
        <dbReference type="Proteomes" id="UP000009134"/>
    </source>
</evidence>
<dbReference type="EMBL" id="CP000248">
    <property type="protein sequence ID" value="ABD24798.1"/>
    <property type="molecule type" value="Genomic_DNA"/>
</dbReference>
<protein>
    <submittedName>
        <fullName evidence="2">McrBC 5-methylcytosine restriction system component-like protein</fullName>
    </submittedName>
</protein>
<evidence type="ECO:0000259" key="1">
    <source>
        <dbReference type="Pfam" id="PF26345"/>
    </source>
</evidence>
<name>Q2GBH5_NOVAD</name>
<reference evidence="3" key="1">
    <citation type="submission" date="2006-01" db="EMBL/GenBank/DDBJ databases">
        <title>Complete sequence of Novosphingobium aromaticivorans DSM 12444.</title>
        <authorList>
            <consortium name="US DOE Joint Genome Institute"/>
            <person name="Copeland A."/>
            <person name="Lucas S."/>
            <person name="Lapidus A."/>
            <person name="Barry K."/>
            <person name="Detter J.C."/>
            <person name="Glavina T."/>
            <person name="Hammon N."/>
            <person name="Israni S."/>
            <person name="Pitluck S."/>
            <person name="Chain P."/>
            <person name="Malfatti S."/>
            <person name="Shin M."/>
            <person name="Vergez L."/>
            <person name="Schmutz J."/>
            <person name="Larimer F."/>
            <person name="Land M."/>
            <person name="Kyrpides N."/>
            <person name="Ivanova N."/>
            <person name="Fredrickson J."/>
            <person name="Balkwill D."/>
            <person name="Romine M.F."/>
            <person name="Richardson P."/>
        </authorList>
    </citation>
    <scope>NUCLEOTIDE SEQUENCE [LARGE SCALE GENOMIC DNA]</scope>
    <source>
        <strain evidence="3">ATCC 700278 / DSM 12444 / CCUG 56034 / CIP 105152 / NBRC 16084 / F199</strain>
    </source>
</reference>
<dbReference type="Pfam" id="PF10117">
    <property type="entry name" value="McrBC"/>
    <property type="match status" value="1"/>
</dbReference>
<dbReference type="InterPro" id="IPR019292">
    <property type="entry name" value="McrC"/>
</dbReference>
<dbReference type="PANTHER" id="PTHR38733">
    <property type="entry name" value="PROTEIN MCRC"/>
    <property type="match status" value="1"/>
</dbReference>
<dbReference type="HOGENOM" id="CLU_400536_0_0_5"/>
<dbReference type="InterPro" id="IPR058807">
    <property type="entry name" value="ScoMcrA_N"/>
</dbReference>
<gene>
    <name evidence="2" type="ordered locus">Saro_0350</name>
</gene>
<sequence length="687" mass="76600">MLAEMAYSRADEAAGASNPSAIDLSGSFYANLSACRAAARAYFRFCNSEARPQGRFGELDREAVLEAVAACDAVGDVAQYVADLDLGQPTRYWLVLDGKRYPSKAVVRDALARRGSDWLPGGGECKTALERLGFVVIDWPELNRARDAFLRQMPDFSDFRAAAGAYWDVERAYKNGLIEQAKAIIARQDDDRAVGESLYRLLSVGGSGLPLSWRTLSEVQNADPELRDRFYTSLGVLARSDGPLEEAVPAAARELEALREAGIAGLRRGEVLSIPITVWATLHPDQASWFKIAKIDEMGRRLFGRRLFPQTEFRDADLAEWLQLMRALLGLLDKEFGWHPHDLFDVQGFIWVVGNPDSPRELDPVPVWMVTSLWGQEDGLPRFVERAEWSLLTDTGSANNRRVREMQVGDRIFLKDFVPRARDLPFDAGTGIMAAATVFLARHTRSLATRRTLDELRHALADIPLMPITRLPWQAVRIDRTNRRWEALFRLARLLLQRDWQATHHHAKAPDGLTLLFPMNDLFEKYIAVLLRRALAGSGIEVIDQGGHRACLGSFTGGHLETGEVFRTKPDIMLRRGREIVAIIDTKWKKLSLDPLDRKHGVSQADVYQLMAYARLYQTAELMLLYPARPGQVCAERAQFGMAGGSERLRIAMADVSLDEKALAEALGVLVMAPAVTKASPLPQAVG</sequence>
<dbReference type="STRING" id="279238.Saro_0350"/>
<dbReference type="PANTHER" id="PTHR38733:SF1">
    <property type="entry name" value="TYPE IV METHYL-DIRECTED RESTRICTION ENZYME ECOKMCRBC"/>
    <property type="match status" value="1"/>
</dbReference>
<dbReference type="AlphaFoldDB" id="Q2GBH5"/>
<dbReference type="Proteomes" id="UP000009134">
    <property type="component" value="Chromosome"/>
</dbReference>
<dbReference type="Pfam" id="PF26345">
    <property type="entry name" value="ScoMcrA_N"/>
    <property type="match status" value="1"/>
</dbReference>